<sequence length="62" mass="7378">MTSLSVDTMPTHSQPPFSRWRLYLQRYRTRQALLLLDDVQLADIGLTRAAAWREGCKPFWRR</sequence>
<dbReference type="AlphaFoldDB" id="A0A7G2JJR9"/>
<protein>
    <submittedName>
        <fullName evidence="2">DUF1127 domain-containing protein</fullName>
    </submittedName>
</protein>
<comment type="caution">
    <text evidence="2">The sequence shown here is derived from an EMBL/GenBank/DDBJ whole genome shotgun (WGS) entry which is preliminary data.</text>
</comment>
<gene>
    <name evidence="2" type="ORF">DHV72_21235</name>
</gene>
<reference evidence="2 3" key="1">
    <citation type="journal article" date="2018" name="Nat. Biotechnol.">
        <title>A standardized bacterial taxonomy based on genome phylogeny substantially revises the tree of life.</title>
        <authorList>
            <person name="Parks D.H."/>
            <person name="Chuvochina M."/>
            <person name="Waite D.W."/>
            <person name="Rinke C."/>
            <person name="Skarshewski A."/>
            <person name="Chaumeil P.A."/>
            <person name="Hugenholtz P."/>
        </authorList>
    </citation>
    <scope>NUCLEOTIDE SEQUENCE [LARGE SCALE GENOMIC DNA]</scope>
    <source>
        <strain evidence="2">UBA11264</strain>
    </source>
</reference>
<dbReference type="Pfam" id="PF06568">
    <property type="entry name" value="YjiS-like"/>
    <property type="match status" value="1"/>
</dbReference>
<evidence type="ECO:0000259" key="1">
    <source>
        <dbReference type="Pfam" id="PF06568"/>
    </source>
</evidence>
<dbReference type="Proteomes" id="UP000262210">
    <property type="component" value="Unassembled WGS sequence"/>
</dbReference>
<dbReference type="InterPro" id="IPR009506">
    <property type="entry name" value="YjiS-like"/>
</dbReference>
<proteinExistence type="predicted"/>
<feature type="domain" description="YjiS-like" evidence="1">
    <location>
        <begin position="18"/>
        <end position="49"/>
    </location>
</feature>
<evidence type="ECO:0000313" key="2">
    <source>
        <dbReference type="EMBL" id="HCK02526.1"/>
    </source>
</evidence>
<evidence type="ECO:0000313" key="3">
    <source>
        <dbReference type="Proteomes" id="UP000262210"/>
    </source>
</evidence>
<organism evidence="2 3">
    <name type="scientific">Serratia grimesii</name>
    <dbReference type="NCBI Taxonomy" id="82995"/>
    <lineage>
        <taxon>Bacteria</taxon>
        <taxon>Pseudomonadati</taxon>
        <taxon>Pseudomonadota</taxon>
        <taxon>Gammaproteobacteria</taxon>
        <taxon>Enterobacterales</taxon>
        <taxon>Yersiniaceae</taxon>
        <taxon>Serratia</taxon>
    </lineage>
</organism>
<name>A0A7G2JJR9_9GAMM</name>
<dbReference type="EMBL" id="DPSM01000029">
    <property type="protein sequence ID" value="HCK02526.1"/>
    <property type="molecule type" value="Genomic_DNA"/>
</dbReference>
<accession>A0A7G2JJR9</accession>